<sequence length="85" mass="9616">MPLRHSEELLNDSLKGRLVTLGVTSMSCTLRNTVQADDSKSDVNDMLHMLMQNLCSKKHITVNVCNYKSINHKFKTAALFSFKES</sequence>
<evidence type="ECO:0000313" key="2">
    <source>
        <dbReference type="Proteomes" id="UP000055024"/>
    </source>
</evidence>
<evidence type="ECO:0000313" key="1">
    <source>
        <dbReference type="EMBL" id="KRZ02246.1"/>
    </source>
</evidence>
<gene>
    <name evidence="1" type="ORF">T11_6088</name>
</gene>
<proteinExistence type="predicted"/>
<dbReference type="AlphaFoldDB" id="A0A0V1GVA7"/>
<dbReference type="PROSITE" id="PS51257">
    <property type="entry name" value="PROKAR_LIPOPROTEIN"/>
    <property type="match status" value="1"/>
</dbReference>
<accession>A0A0V1GVA7</accession>
<name>A0A0V1GVA7_9BILA</name>
<organism evidence="1 2">
    <name type="scientific">Trichinella zimbabwensis</name>
    <dbReference type="NCBI Taxonomy" id="268475"/>
    <lineage>
        <taxon>Eukaryota</taxon>
        <taxon>Metazoa</taxon>
        <taxon>Ecdysozoa</taxon>
        <taxon>Nematoda</taxon>
        <taxon>Enoplea</taxon>
        <taxon>Dorylaimia</taxon>
        <taxon>Trichinellida</taxon>
        <taxon>Trichinellidae</taxon>
        <taxon>Trichinella</taxon>
    </lineage>
</organism>
<protein>
    <submittedName>
        <fullName evidence="1">Uncharacterized protein</fullName>
    </submittedName>
</protein>
<dbReference type="Proteomes" id="UP000055024">
    <property type="component" value="Unassembled WGS sequence"/>
</dbReference>
<reference evidence="1 2" key="1">
    <citation type="submission" date="2015-01" db="EMBL/GenBank/DDBJ databases">
        <title>Evolution of Trichinella species and genotypes.</title>
        <authorList>
            <person name="Korhonen P.K."/>
            <person name="Edoardo P."/>
            <person name="Giuseppe L.R."/>
            <person name="Gasser R.B."/>
        </authorList>
    </citation>
    <scope>NUCLEOTIDE SEQUENCE [LARGE SCALE GENOMIC DNA]</scope>
    <source>
        <strain evidence="1">ISS1029</strain>
    </source>
</reference>
<dbReference type="EMBL" id="JYDP01000237">
    <property type="protein sequence ID" value="KRZ02246.1"/>
    <property type="molecule type" value="Genomic_DNA"/>
</dbReference>
<keyword evidence="2" id="KW-1185">Reference proteome</keyword>
<comment type="caution">
    <text evidence="1">The sequence shown here is derived from an EMBL/GenBank/DDBJ whole genome shotgun (WGS) entry which is preliminary data.</text>
</comment>